<dbReference type="Proteomes" id="UP000887565">
    <property type="component" value="Unplaced"/>
</dbReference>
<evidence type="ECO:0000313" key="2">
    <source>
        <dbReference type="Proteomes" id="UP000887565"/>
    </source>
</evidence>
<accession>A0A915JE15</accession>
<dbReference type="WBParaSite" id="nRc.2.0.1.t24760-RA">
    <property type="protein sequence ID" value="nRc.2.0.1.t24760-RA"/>
    <property type="gene ID" value="nRc.2.0.1.g24760"/>
</dbReference>
<name>A0A915JE15_ROMCU</name>
<evidence type="ECO:0000256" key="1">
    <source>
        <dbReference type="SAM" id="MobiDB-lite"/>
    </source>
</evidence>
<proteinExistence type="predicted"/>
<dbReference type="AlphaFoldDB" id="A0A915JE15"/>
<keyword evidence="2" id="KW-1185">Reference proteome</keyword>
<sequence length="97" mass="10886">MFALGMHFRREREAERRAALLRKKHSDELFSPPPSVNCDNHLLNSNSNNNTNANNSNIKSGKKTSSVGQGRQISNVDPHQQTLTAGKYATRHIESRT</sequence>
<feature type="compositionally biased region" description="Low complexity" evidence="1">
    <location>
        <begin position="44"/>
        <end position="57"/>
    </location>
</feature>
<feature type="compositionally biased region" description="Polar residues" evidence="1">
    <location>
        <begin position="63"/>
        <end position="84"/>
    </location>
</feature>
<protein>
    <submittedName>
        <fullName evidence="3">Uncharacterized protein</fullName>
    </submittedName>
</protein>
<reference evidence="3" key="1">
    <citation type="submission" date="2022-11" db="UniProtKB">
        <authorList>
            <consortium name="WormBaseParasite"/>
        </authorList>
    </citation>
    <scope>IDENTIFICATION</scope>
</reference>
<evidence type="ECO:0000313" key="3">
    <source>
        <dbReference type="WBParaSite" id="nRc.2.0.1.t24760-RA"/>
    </source>
</evidence>
<organism evidence="2 3">
    <name type="scientific">Romanomermis culicivorax</name>
    <name type="common">Nematode worm</name>
    <dbReference type="NCBI Taxonomy" id="13658"/>
    <lineage>
        <taxon>Eukaryota</taxon>
        <taxon>Metazoa</taxon>
        <taxon>Ecdysozoa</taxon>
        <taxon>Nematoda</taxon>
        <taxon>Enoplea</taxon>
        <taxon>Dorylaimia</taxon>
        <taxon>Mermithida</taxon>
        <taxon>Mermithoidea</taxon>
        <taxon>Mermithidae</taxon>
        <taxon>Romanomermis</taxon>
    </lineage>
</organism>
<feature type="region of interest" description="Disordered" evidence="1">
    <location>
        <begin position="24"/>
        <end position="97"/>
    </location>
</feature>